<protein>
    <submittedName>
        <fullName evidence="1">Uncharacterized protein</fullName>
    </submittedName>
</protein>
<proteinExistence type="predicted"/>
<sequence length="79" mass="8722">MQGGVDATSEPFVFFVFFPHVLRGAENQLPPPPFCFPGDLELPSPGVRHNKVFGPPSCQSDGTDTDGTQRTMSFLIYYK</sequence>
<reference evidence="1" key="1">
    <citation type="submission" date="2014-11" db="EMBL/GenBank/DDBJ databases">
        <authorList>
            <person name="Amaro Gonzalez C."/>
        </authorList>
    </citation>
    <scope>NUCLEOTIDE SEQUENCE</scope>
</reference>
<organism evidence="1">
    <name type="scientific">Anguilla anguilla</name>
    <name type="common">European freshwater eel</name>
    <name type="synonym">Muraena anguilla</name>
    <dbReference type="NCBI Taxonomy" id="7936"/>
    <lineage>
        <taxon>Eukaryota</taxon>
        <taxon>Metazoa</taxon>
        <taxon>Chordata</taxon>
        <taxon>Craniata</taxon>
        <taxon>Vertebrata</taxon>
        <taxon>Euteleostomi</taxon>
        <taxon>Actinopterygii</taxon>
        <taxon>Neopterygii</taxon>
        <taxon>Teleostei</taxon>
        <taxon>Anguilliformes</taxon>
        <taxon>Anguillidae</taxon>
        <taxon>Anguilla</taxon>
    </lineage>
</organism>
<dbReference type="AlphaFoldDB" id="A0A0E9XJQ3"/>
<dbReference type="EMBL" id="GBXM01005625">
    <property type="protein sequence ID" value="JAI02953.1"/>
    <property type="molecule type" value="Transcribed_RNA"/>
</dbReference>
<reference evidence="1" key="2">
    <citation type="journal article" date="2015" name="Fish Shellfish Immunol.">
        <title>Early steps in the European eel (Anguilla anguilla)-Vibrio vulnificus interaction in the gills: Role of the RtxA13 toxin.</title>
        <authorList>
            <person name="Callol A."/>
            <person name="Pajuelo D."/>
            <person name="Ebbesson L."/>
            <person name="Teles M."/>
            <person name="MacKenzie S."/>
            <person name="Amaro C."/>
        </authorList>
    </citation>
    <scope>NUCLEOTIDE SEQUENCE</scope>
</reference>
<accession>A0A0E9XJQ3</accession>
<name>A0A0E9XJQ3_ANGAN</name>
<evidence type="ECO:0000313" key="1">
    <source>
        <dbReference type="EMBL" id="JAI02953.1"/>
    </source>
</evidence>